<gene>
    <name evidence="3" type="ORF">K469DRAFT_652473</name>
</gene>
<dbReference type="SMART" id="SM00271">
    <property type="entry name" value="DnaJ"/>
    <property type="match status" value="1"/>
</dbReference>
<protein>
    <recommendedName>
        <fullName evidence="2">J domain-containing protein</fullName>
    </recommendedName>
</protein>
<dbReference type="PRINTS" id="PR00625">
    <property type="entry name" value="JDOMAIN"/>
</dbReference>
<dbReference type="Pfam" id="PF00226">
    <property type="entry name" value="DnaJ"/>
    <property type="match status" value="1"/>
</dbReference>
<feature type="compositionally biased region" description="Polar residues" evidence="1">
    <location>
        <begin position="340"/>
        <end position="351"/>
    </location>
</feature>
<accession>A0A6A6ESR2</accession>
<sequence length="812" mass="88996">MVKADPTRNYYADLEISANADENEVKKAFRKLALIYHPDRNPGREAKVVTKFQAIQAAHEVLSDPVQRLKYDNDRKKYRNLNIPPFNNSPRRPAPPPRNAYTTTTPSGSYYRAPPPRPPPPRPPPPQHHKTFANGADRFTSSNFRAPPTSQRPNARQSDAEARANVFTAWQKMKQPRGEEAHPYNPNGAPFGRSKSTRVPSKKGFDPATPGADEGQARSSYRSNYERPVPSPPQTADPLKHSRGQMDGDNSVPYAEGNRFRTPYSSTKGERMSMFGDGLGRSASVRNSPRSPPGSTENGGFHSDSGQRGQRKSFSGNATEAFAHNYPLSSDEDSEVEEIPSTSFKPRQSGFSPNASPNQQANSAQAGFGTAQANASTNSTTDSAPNFFKSKSDEGINMKFSPSDWHGKFEGNPDYFAPNMQKGTSAKGRTSPTRGRSSNRSATERSPFSNRSQPPPPPPVFTQPTQPSHIPPPPPLNTQTNFPAESASAPHSAKFTPEEWADTFKGSSWAFPIPVKDTSPRRGSMSTKRSKTAPRKPSSIPNGTPIIDLTGSTTSSNVSSSSAQPESRKGKYQTFAEDASNDNGDAMDIDSNTLPQEQSKPSTSGARTASTSPQAQRAGRARKAVNGSATAPSSAVESQATSGLDGLAGLRYVEPFAPPANGNGLSGMDEIKSSLPFQSKASSSHPTKPKRAQQLKYPIVPMRPRPPEEFTKASYDKYMESMGHYVRAFRKYSKTMIDYFSSREAELENLDPDWLKSRGETTNKLGFDSYLVGLKEDEEVMTTWKVAQEKHKEAMIECQKQRKKALRVYADE</sequence>
<dbReference type="InterPro" id="IPR018253">
    <property type="entry name" value="DnaJ_domain_CS"/>
</dbReference>
<dbReference type="OrthoDB" id="10250354at2759"/>
<feature type="compositionally biased region" description="Low complexity" evidence="1">
    <location>
        <begin position="550"/>
        <end position="562"/>
    </location>
</feature>
<dbReference type="Proteomes" id="UP000800200">
    <property type="component" value="Unassembled WGS sequence"/>
</dbReference>
<dbReference type="AlphaFoldDB" id="A0A6A6ESR2"/>
<dbReference type="InterPro" id="IPR036869">
    <property type="entry name" value="J_dom_sf"/>
</dbReference>
<dbReference type="PANTHER" id="PTHR24074">
    <property type="entry name" value="CO-CHAPERONE PROTEIN DJLA"/>
    <property type="match status" value="1"/>
</dbReference>
<feature type="region of interest" description="Disordered" evidence="1">
    <location>
        <begin position="653"/>
        <end position="693"/>
    </location>
</feature>
<dbReference type="CDD" id="cd06257">
    <property type="entry name" value="DnaJ"/>
    <property type="match status" value="1"/>
</dbReference>
<name>A0A6A6ESR2_9PEZI</name>
<dbReference type="InterPro" id="IPR050817">
    <property type="entry name" value="DjlA_DnaK_co-chaperone"/>
</dbReference>
<feature type="compositionally biased region" description="Pro residues" evidence="1">
    <location>
        <begin position="113"/>
        <end position="126"/>
    </location>
</feature>
<organism evidence="3 4">
    <name type="scientific">Zopfia rhizophila CBS 207.26</name>
    <dbReference type="NCBI Taxonomy" id="1314779"/>
    <lineage>
        <taxon>Eukaryota</taxon>
        <taxon>Fungi</taxon>
        <taxon>Dikarya</taxon>
        <taxon>Ascomycota</taxon>
        <taxon>Pezizomycotina</taxon>
        <taxon>Dothideomycetes</taxon>
        <taxon>Dothideomycetes incertae sedis</taxon>
        <taxon>Zopfiaceae</taxon>
        <taxon>Zopfia</taxon>
    </lineage>
</organism>
<feature type="compositionally biased region" description="Polar residues" evidence="1">
    <location>
        <begin position="421"/>
        <end position="441"/>
    </location>
</feature>
<evidence type="ECO:0000313" key="4">
    <source>
        <dbReference type="Proteomes" id="UP000800200"/>
    </source>
</evidence>
<feature type="region of interest" description="Disordered" evidence="1">
    <location>
        <begin position="68"/>
        <end position="641"/>
    </location>
</feature>
<evidence type="ECO:0000259" key="2">
    <source>
        <dbReference type="PROSITE" id="PS50076"/>
    </source>
</evidence>
<evidence type="ECO:0000256" key="1">
    <source>
        <dbReference type="SAM" id="MobiDB-lite"/>
    </source>
</evidence>
<reference evidence="3" key="1">
    <citation type="journal article" date="2020" name="Stud. Mycol.">
        <title>101 Dothideomycetes genomes: a test case for predicting lifestyles and emergence of pathogens.</title>
        <authorList>
            <person name="Haridas S."/>
            <person name="Albert R."/>
            <person name="Binder M."/>
            <person name="Bloem J."/>
            <person name="Labutti K."/>
            <person name="Salamov A."/>
            <person name="Andreopoulos B."/>
            <person name="Baker S."/>
            <person name="Barry K."/>
            <person name="Bills G."/>
            <person name="Bluhm B."/>
            <person name="Cannon C."/>
            <person name="Castanera R."/>
            <person name="Culley D."/>
            <person name="Daum C."/>
            <person name="Ezra D."/>
            <person name="Gonzalez J."/>
            <person name="Henrissat B."/>
            <person name="Kuo A."/>
            <person name="Liang C."/>
            <person name="Lipzen A."/>
            <person name="Lutzoni F."/>
            <person name="Magnuson J."/>
            <person name="Mondo S."/>
            <person name="Nolan M."/>
            <person name="Ohm R."/>
            <person name="Pangilinan J."/>
            <person name="Park H.-J."/>
            <person name="Ramirez L."/>
            <person name="Alfaro M."/>
            <person name="Sun H."/>
            <person name="Tritt A."/>
            <person name="Yoshinaga Y."/>
            <person name="Zwiers L.-H."/>
            <person name="Turgeon B."/>
            <person name="Goodwin S."/>
            <person name="Spatafora J."/>
            <person name="Crous P."/>
            <person name="Grigoriev I."/>
        </authorList>
    </citation>
    <scope>NUCLEOTIDE SEQUENCE</scope>
    <source>
        <strain evidence="3">CBS 207.26</strain>
    </source>
</reference>
<proteinExistence type="predicted"/>
<dbReference type="Gene3D" id="1.10.287.110">
    <property type="entry name" value="DnaJ domain"/>
    <property type="match status" value="1"/>
</dbReference>
<dbReference type="EMBL" id="ML994613">
    <property type="protein sequence ID" value="KAF2193819.1"/>
    <property type="molecule type" value="Genomic_DNA"/>
</dbReference>
<keyword evidence="4" id="KW-1185">Reference proteome</keyword>
<dbReference type="PROSITE" id="PS50076">
    <property type="entry name" value="DNAJ_2"/>
    <property type="match status" value="1"/>
</dbReference>
<feature type="compositionally biased region" description="Polar residues" evidence="1">
    <location>
        <begin position="675"/>
        <end position="686"/>
    </location>
</feature>
<feature type="compositionally biased region" description="Polar residues" evidence="1">
    <location>
        <begin position="590"/>
        <end position="615"/>
    </location>
</feature>
<dbReference type="PROSITE" id="PS00636">
    <property type="entry name" value="DNAJ_1"/>
    <property type="match status" value="1"/>
</dbReference>
<dbReference type="SUPFAM" id="SSF46565">
    <property type="entry name" value="Chaperone J-domain"/>
    <property type="match status" value="1"/>
</dbReference>
<evidence type="ECO:0000313" key="3">
    <source>
        <dbReference type="EMBL" id="KAF2193819.1"/>
    </source>
</evidence>
<feature type="compositionally biased region" description="Low complexity" evidence="1">
    <location>
        <begin position="352"/>
        <end position="386"/>
    </location>
</feature>
<dbReference type="InterPro" id="IPR001623">
    <property type="entry name" value="DnaJ_domain"/>
</dbReference>
<feature type="compositionally biased region" description="Polar residues" evidence="1">
    <location>
        <begin position="284"/>
        <end position="318"/>
    </location>
</feature>
<feature type="domain" description="J" evidence="2">
    <location>
        <begin position="9"/>
        <end position="75"/>
    </location>
</feature>
<feature type="compositionally biased region" description="Polar residues" evidence="1">
    <location>
        <begin position="627"/>
        <end position="641"/>
    </location>
</feature>
<feature type="compositionally biased region" description="Polar residues" evidence="1">
    <location>
        <begin position="139"/>
        <end position="157"/>
    </location>
</feature>